<sequence>MATGQISQPRRFVASDLSTLSSRCSRSCRRKRRSASGD</sequence>
<name>A0A834WUW0_9FABA</name>
<dbReference type="Proteomes" id="UP000634136">
    <property type="component" value="Unassembled WGS sequence"/>
</dbReference>
<proteinExistence type="predicted"/>
<keyword evidence="2" id="KW-1185">Reference proteome</keyword>
<protein>
    <submittedName>
        <fullName evidence="1">Uncharacterized protein</fullName>
    </submittedName>
</protein>
<accession>A0A834WUW0</accession>
<dbReference type="EMBL" id="JAAIUW010000005">
    <property type="protein sequence ID" value="KAF7832854.1"/>
    <property type="molecule type" value="Genomic_DNA"/>
</dbReference>
<dbReference type="AlphaFoldDB" id="A0A834WUW0"/>
<comment type="caution">
    <text evidence="1">The sequence shown here is derived from an EMBL/GenBank/DDBJ whole genome shotgun (WGS) entry which is preliminary data.</text>
</comment>
<gene>
    <name evidence="1" type="ORF">G2W53_015187</name>
</gene>
<evidence type="ECO:0000313" key="1">
    <source>
        <dbReference type="EMBL" id="KAF7832854.1"/>
    </source>
</evidence>
<evidence type="ECO:0000313" key="2">
    <source>
        <dbReference type="Proteomes" id="UP000634136"/>
    </source>
</evidence>
<organism evidence="1 2">
    <name type="scientific">Senna tora</name>
    <dbReference type="NCBI Taxonomy" id="362788"/>
    <lineage>
        <taxon>Eukaryota</taxon>
        <taxon>Viridiplantae</taxon>
        <taxon>Streptophyta</taxon>
        <taxon>Embryophyta</taxon>
        <taxon>Tracheophyta</taxon>
        <taxon>Spermatophyta</taxon>
        <taxon>Magnoliopsida</taxon>
        <taxon>eudicotyledons</taxon>
        <taxon>Gunneridae</taxon>
        <taxon>Pentapetalae</taxon>
        <taxon>rosids</taxon>
        <taxon>fabids</taxon>
        <taxon>Fabales</taxon>
        <taxon>Fabaceae</taxon>
        <taxon>Caesalpinioideae</taxon>
        <taxon>Cassia clade</taxon>
        <taxon>Senna</taxon>
    </lineage>
</organism>
<reference evidence="1" key="1">
    <citation type="submission" date="2020-09" db="EMBL/GenBank/DDBJ databases">
        <title>Genome-Enabled Discovery of Anthraquinone Biosynthesis in Senna tora.</title>
        <authorList>
            <person name="Kang S.-H."/>
            <person name="Pandey R.P."/>
            <person name="Lee C.-M."/>
            <person name="Sim J.-S."/>
            <person name="Jeong J.-T."/>
            <person name="Choi B.-S."/>
            <person name="Jung M."/>
            <person name="Ginzburg D."/>
            <person name="Zhao K."/>
            <person name="Won S.Y."/>
            <person name="Oh T.-J."/>
            <person name="Yu Y."/>
            <person name="Kim N.-H."/>
            <person name="Lee O.R."/>
            <person name="Lee T.-H."/>
            <person name="Bashyal P."/>
            <person name="Kim T.-S."/>
            <person name="Lee W.-H."/>
            <person name="Kawkins C."/>
            <person name="Kim C.-K."/>
            <person name="Kim J.S."/>
            <person name="Ahn B.O."/>
            <person name="Rhee S.Y."/>
            <person name="Sohng J.K."/>
        </authorList>
    </citation>
    <scope>NUCLEOTIDE SEQUENCE</scope>
    <source>
        <tissue evidence="1">Leaf</tissue>
    </source>
</reference>